<reference evidence="10" key="1">
    <citation type="submission" date="2017-03" db="EMBL/GenBank/DDBJ databases">
        <authorList>
            <person name="Monnet C."/>
        </authorList>
    </citation>
    <scope>NUCLEOTIDE SEQUENCE [LARGE SCALE GENOMIC DNA]</scope>
    <source>
        <strain evidence="10">P10</strain>
    </source>
</reference>
<protein>
    <recommendedName>
        <fullName evidence="8">L-lactate permease</fullName>
    </recommendedName>
</protein>
<dbReference type="EMBL" id="FXZE01000002">
    <property type="protein sequence ID" value="SMX72564.1"/>
    <property type="molecule type" value="Genomic_DNA"/>
</dbReference>
<feature type="transmembrane region" description="Helical" evidence="8">
    <location>
        <begin position="95"/>
        <end position="114"/>
    </location>
</feature>
<keyword evidence="3 8" id="KW-0813">Transport</keyword>
<evidence type="ECO:0000256" key="7">
    <source>
        <dbReference type="ARBA" id="ARBA00023136"/>
    </source>
</evidence>
<gene>
    <name evidence="9" type="ORF">BANT10_00798</name>
</gene>
<dbReference type="GO" id="GO:0015129">
    <property type="term" value="F:lactate transmembrane transporter activity"/>
    <property type="evidence" value="ECO:0007669"/>
    <property type="project" value="UniProtKB-UniRule"/>
</dbReference>
<evidence type="ECO:0000313" key="10">
    <source>
        <dbReference type="Proteomes" id="UP000234342"/>
    </source>
</evidence>
<keyword evidence="4 8" id="KW-1003">Cell membrane</keyword>
<evidence type="ECO:0000256" key="6">
    <source>
        <dbReference type="ARBA" id="ARBA00022989"/>
    </source>
</evidence>
<feature type="transmembrane region" description="Helical" evidence="8">
    <location>
        <begin position="527"/>
        <end position="545"/>
    </location>
</feature>
<dbReference type="NCBIfam" id="TIGR00795">
    <property type="entry name" value="lctP"/>
    <property type="match status" value="1"/>
</dbReference>
<feature type="transmembrane region" description="Helical" evidence="8">
    <location>
        <begin position="636"/>
        <end position="653"/>
    </location>
</feature>
<dbReference type="InterPro" id="IPR003804">
    <property type="entry name" value="Lactate_perm"/>
</dbReference>
<keyword evidence="10" id="KW-1185">Reference proteome</keyword>
<keyword evidence="5 8" id="KW-0812">Transmembrane</keyword>
<feature type="transmembrane region" description="Helical" evidence="8">
    <location>
        <begin position="390"/>
        <end position="408"/>
    </location>
</feature>
<dbReference type="RefSeq" id="WP_233429253.1">
    <property type="nucleotide sequence ID" value="NZ_FXZE01000002.1"/>
</dbReference>
<comment type="similarity">
    <text evidence="2 8">Belongs to the lactate permease family.</text>
</comment>
<dbReference type="PANTHER" id="PTHR30003">
    <property type="entry name" value="L-LACTATE PERMEASE"/>
    <property type="match status" value="1"/>
</dbReference>
<dbReference type="GO" id="GO:0005886">
    <property type="term" value="C:plasma membrane"/>
    <property type="evidence" value="ECO:0007669"/>
    <property type="project" value="UniProtKB-SubCell"/>
</dbReference>
<evidence type="ECO:0000256" key="8">
    <source>
        <dbReference type="RuleBase" id="RU365092"/>
    </source>
</evidence>
<dbReference type="PANTHER" id="PTHR30003:SF0">
    <property type="entry name" value="GLYCOLATE PERMEASE GLCA-RELATED"/>
    <property type="match status" value="1"/>
</dbReference>
<evidence type="ECO:0000256" key="5">
    <source>
        <dbReference type="ARBA" id="ARBA00022692"/>
    </source>
</evidence>
<sequence>MHISSNASLEVRLSEPLTIPQPTNDDEARYFVCGVEPVTAHPLVAGVGLALLDQAAMTPRIGFTMDNLAVAALLALTPILLAGILLIGFRWPAKYAMPIGLVAAALVANFAWQIEWVTIGASVVQGLLVAIGLLWIVFGALLLLATVTRSGAIETIRAGFISISPDRRIQVIIIAWLFGSFIEGAAGFGTPAAVVAPLLLALGFPAIAAVLAGLIIQSTPVSFGAVGTPMLVGIGEGLAKEDGTMSTGVAERAAQLGLNQSEFIAHTATQVALIHAVCGILIPLLLACLMTGFFGANRRFADGLAVAPFAIFSALAMVVPYLIVANLLGPEFPALLGGLIGLAIVVTTSRLGFLMPKKIWDFAPRENWPAHWMGTVDPNKEKAHLTKRMSLVRAWSPYLIVVICLLLTRNIPAVKEFLTGPAVIKVEGIFGTPINQNLDLLYSPGAIFVLACALTYLIHRMSGKQILGSWQIAGSQIASAAVALLCSLPLVRVFINSGADYNNAGLDSMPVTLAEAAASTVGDAWPLLAPFVGALGAFVAGSNTVSNVMFSQFQFSTGVAIGASSPETVVAAQAVGGAAGNMVAVHNVVAASATVGLVGREGELIRRTSIPMLVYSLAAGALAFIGINGIGMNAGTVVFSAVIVGFLVAVVVASRSPGKPLVVAGTTADRPVTS</sequence>
<feature type="transmembrane region" description="Helical" evidence="8">
    <location>
        <begin position="306"/>
        <end position="328"/>
    </location>
</feature>
<feature type="transmembrane region" description="Helical" evidence="8">
    <location>
        <begin position="169"/>
        <end position="188"/>
    </location>
</feature>
<accession>A0A2H1IBT1</accession>
<comment type="subcellular location">
    <subcellularLocation>
        <location evidence="1 8">Cell membrane</location>
        <topology evidence="1 8">Multi-pass membrane protein</topology>
    </subcellularLocation>
</comment>
<evidence type="ECO:0000256" key="4">
    <source>
        <dbReference type="ARBA" id="ARBA00022475"/>
    </source>
</evidence>
<dbReference type="Proteomes" id="UP000234342">
    <property type="component" value="Unassembled WGS sequence"/>
</dbReference>
<feature type="transmembrane region" description="Helical" evidence="8">
    <location>
        <begin position="194"/>
        <end position="214"/>
    </location>
</feature>
<feature type="transmembrane region" description="Helical" evidence="8">
    <location>
        <begin position="126"/>
        <end position="148"/>
    </location>
</feature>
<feature type="transmembrane region" description="Helical" evidence="8">
    <location>
        <begin position="440"/>
        <end position="458"/>
    </location>
</feature>
<comment type="function">
    <text evidence="8">Uptake of L-lactate across the membrane. Can also transport D-lactate and glycolate.</text>
</comment>
<feature type="transmembrane region" description="Helical" evidence="8">
    <location>
        <begin position="470"/>
        <end position="495"/>
    </location>
</feature>
<keyword evidence="7 8" id="KW-0472">Membrane</keyword>
<dbReference type="Pfam" id="PF02652">
    <property type="entry name" value="Lactate_perm"/>
    <property type="match status" value="1"/>
</dbReference>
<organism evidence="9 10">
    <name type="scientific">Brevibacterium antiquum</name>
    <dbReference type="NCBI Taxonomy" id="234835"/>
    <lineage>
        <taxon>Bacteria</taxon>
        <taxon>Bacillati</taxon>
        <taxon>Actinomycetota</taxon>
        <taxon>Actinomycetes</taxon>
        <taxon>Micrococcales</taxon>
        <taxon>Brevibacteriaceae</taxon>
        <taxon>Brevibacterium</taxon>
    </lineage>
</organism>
<evidence type="ECO:0000313" key="9">
    <source>
        <dbReference type="EMBL" id="SMX72564.1"/>
    </source>
</evidence>
<proteinExistence type="inferred from homology"/>
<evidence type="ECO:0000256" key="2">
    <source>
        <dbReference type="ARBA" id="ARBA00010100"/>
    </source>
</evidence>
<dbReference type="GO" id="GO:0015295">
    <property type="term" value="F:solute:proton symporter activity"/>
    <property type="evidence" value="ECO:0007669"/>
    <property type="project" value="TreeGrafter"/>
</dbReference>
<evidence type="ECO:0000256" key="3">
    <source>
        <dbReference type="ARBA" id="ARBA00022448"/>
    </source>
</evidence>
<feature type="transmembrane region" description="Helical" evidence="8">
    <location>
        <begin position="272"/>
        <end position="294"/>
    </location>
</feature>
<keyword evidence="6 8" id="KW-1133">Transmembrane helix</keyword>
<evidence type="ECO:0000256" key="1">
    <source>
        <dbReference type="ARBA" id="ARBA00004651"/>
    </source>
</evidence>
<feature type="transmembrane region" description="Helical" evidence="8">
    <location>
        <begin position="68"/>
        <end position="88"/>
    </location>
</feature>
<name>A0A2H1IBT1_9MICO</name>
<feature type="transmembrane region" description="Helical" evidence="8">
    <location>
        <begin position="334"/>
        <end position="355"/>
    </location>
</feature>
<feature type="transmembrane region" description="Helical" evidence="8">
    <location>
        <begin position="610"/>
        <end position="630"/>
    </location>
</feature>
<dbReference type="AlphaFoldDB" id="A0A2H1IBT1"/>